<feature type="transmembrane region" description="Helical" evidence="5">
    <location>
        <begin position="358"/>
        <end position="378"/>
    </location>
</feature>
<feature type="transmembrane region" description="Helical" evidence="5">
    <location>
        <begin position="331"/>
        <end position="352"/>
    </location>
</feature>
<dbReference type="PROSITE" id="PS50850">
    <property type="entry name" value="MFS"/>
    <property type="match status" value="1"/>
</dbReference>
<dbReference type="OrthoDB" id="5189108at2"/>
<dbReference type="SUPFAM" id="SSF103473">
    <property type="entry name" value="MFS general substrate transporter"/>
    <property type="match status" value="1"/>
</dbReference>
<dbReference type="InterPro" id="IPR036259">
    <property type="entry name" value="MFS_trans_sf"/>
</dbReference>
<protein>
    <submittedName>
        <fullName evidence="7">Putative transport protein</fullName>
    </submittedName>
</protein>
<dbReference type="InterPro" id="IPR020846">
    <property type="entry name" value="MFS_dom"/>
</dbReference>
<keyword evidence="4 5" id="KW-0472">Membrane</keyword>
<keyword evidence="8" id="KW-1185">Reference proteome</keyword>
<dbReference type="STRING" id="1758689.SGUI_1553"/>
<evidence type="ECO:0000256" key="4">
    <source>
        <dbReference type="ARBA" id="ARBA00023136"/>
    </source>
</evidence>
<feature type="transmembrane region" description="Helical" evidence="5">
    <location>
        <begin position="207"/>
        <end position="225"/>
    </location>
</feature>
<keyword evidence="3 5" id="KW-1133">Transmembrane helix</keyword>
<evidence type="ECO:0000256" key="1">
    <source>
        <dbReference type="ARBA" id="ARBA00004651"/>
    </source>
</evidence>
<feature type="transmembrane region" description="Helical" evidence="5">
    <location>
        <begin position="61"/>
        <end position="83"/>
    </location>
</feature>
<evidence type="ECO:0000256" key="2">
    <source>
        <dbReference type="ARBA" id="ARBA00022692"/>
    </source>
</evidence>
<feature type="transmembrane region" description="Helical" evidence="5">
    <location>
        <begin position="34"/>
        <end position="54"/>
    </location>
</feature>
<feature type="domain" description="Major facilitator superfamily (MFS) profile" evidence="6">
    <location>
        <begin position="1"/>
        <end position="380"/>
    </location>
</feature>
<dbReference type="AlphaFoldDB" id="A0A1B1NBX9"/>
<reference evidence="7 8" key="1">
    <citation type="submission" date="2016-03" db="EMBL/GenBank/DDBJ databases">
        <title>Shallow-sea hydrothermal system.</title>
        <authorList>
            <person name="Tang K."/>
        </authorList>
    </citation>
    <scope>NUCLEOTIDE SEQUENCE [LARGE SCALE GENOMIC DNA]</scope>
    <source>
        <strain evidence="7 8">JLT9</strain>
    </source>
</reference>
<dbReference type="Pfam" id="PF07690">
    <property type="entry name" value="MFS_1"/>
    <property type="match status" value="1"/>
</dbReference>
<feature type="transmembrane region" description="Helical" evidence="5">
    <location>
        <begin position="231"/>
        <end position="251"/>
    </location>
</feature>
<dbReference type="EMBL" id="CP014989">
    <property type="protein sequence ID" value="ANS78949.1"/>
    <property type="molecule type" value="Genomic_DNA"/>
</dbReference>
<dbReference type="KEGG" id="serj:SGUI_1553"/>
<feature type="transmembrane region" description="Helical" evidence="5">
    <location>
        <begin position="263"/>
        <end position="282"/>
    </location>
</feature>
<dbReference type="GO" id="GO:0005886">
    <property type="term" value="C:plasma membrane"/>
    <property type="evidence" value="ECO:0007669"/>
    <property type="project" value="UniProtKB-SubCell"/>
</dbReference>
<dbReference type="InterPro" id="IPR011701">
    <property type="entry name" value="MFS"/>
</dbReference>
<dbReference type="PANTHER" id="PTHR23531">
    <property type="entry name" value="QUINOLENE RESISTANCE PROTEIN NORA"/>
    <property type="match status" value="1"/>
</dbReference>
<proteinExistence type="predicted"/>
<evidence type="ECO:0000313" key="7">
    <source>
        <dbReference type="EMBL" id="ANS78949.1"/>
    </source>
</evidence>
<feature type="transmembrane region" description="Helical" evidence="5">
    <location>
        <begin position="294"/>
        <end position="319"/>
    </location>
</feature>
<evidence type="ECO:0000259" key="6">
    <source>
        <dbReference type="PROSITE" id="PS50850"/>
    </source>
</evidence>
<accession>A0A1B1NBX9</accession>
<dbReference type="InterPro" id="IPR052714">
    <property type="entry name" value="MFS_Exporter"/>
</dbReference>
<name>A0A1B1NBX9_9MICO</name>
<feature type="transmembrane region" description="Helical" evidence="5">
    <location>
        <begin position="123"/>
        <end position="146"/>
    </location>
</feature>
<comment type="subcellular location">
    <subcellularLocation>
        <location evidence="1">Cell membrane</location>
        <topology evidence="1">Multi-pass membrane protein</topology>
    </subcellularLocation>
</comment>
<feature type="transmembrane region" description="Helical" evidence="5">
    <location>
        <begin position="152"/>
        <end position="173"/>
    </location>
</feature>
<evidence type="ECO:0000256" key="5">
    <source>
        <dbReference type="SAM" id="Phobius"/>
    </source>
</evidence>
<organism evidence="7 8">
    <name type="scientific">Serinicoccus hydrothermalis</name>
    <dbReference type="NCBI Taxonomy" id="1758689"/>
    <lineage>
        <taxon>Bacteria</taxon>
        <taxon>Bacillati</taxon>
        <taxon>Actinomycetota</taxon>
        <taxon>Actinomycetes</taxon>
        <taxon>Micrococcales</taxon>
        <taxon>Ornithinimicrobiaceae</taxon>
        <taxon>Serinicoccus</taxon>
    </lineage>
</organism>
<dbReference type="Proteomes" id="UP000092482">
    <property type="component" value="Chromosome"/>
</dbReference>
<dbReference type="GO" id="GO:0022857">
    <property type="term" value="F:transmembrane transporter activity"/>
    <property type="evidence" value="ECO:0007669"/>
    <property type="project" value="InterPro"/>
</dbReference>
<dbReference type="Gene3D" id="1.20.1250.20">
    <property type="entry name" value="MFS general substrate transporter like domains"/>
    <property type="match status" value="1"/>
</dbReference>
<gene>
    <name evidence="7" type="ORF">SGUI_1553</name>
</gene>
<evidence type="ECO:0000256" key="3">
    <source>
        <dbReference type="ARBA" id="ARBA00022989"/>
    </source>
</evidence>
<sequence length="380" mass="38904">MVAIGIVALTGFSGYAALLPVAPLWAVNGGADSGGAGLVNFVLLGMTVATQFAVPWSISRLGWAWVLSLGMLFLGVPSLLHGFTDALAPTLALSAVRGVGFGILTVAANAAAVLLVEPARRGAAVGAYSAALSIPNVIFMPLGGWAAQTLGYWPVFAVGAIPLLGIPACIAVARHLPARATHHPRQAEVEEPPATVRTYLALLRPTLVLLAVTLAGGAVITFAPQLVALPWLSAAGLFAMGLVSAITRWRIGEVTDRIGVDRLVAPFIVLTVAVFTVMAWLVHEPVTTGQAAAWVLTCAFVGLCYGALQNLTMLQAFAAAGPRRVGTASTVWNAGFDTGTASGSLLVGAVAVGAGFGWGMALVAAISLLTLPLALVHARR</sequence>
<dbReference type="PANTHER" id="PTHR23531:SF1">
    <property type="entry name" value="QUINOLENE RESISTANCE PROTEIN NORA"/>
    <property type="match status" value="1"/>
</dbReference>
<evidence type="ECO:0000313" key="8">
    <source>
        <dbReference type="Proteomes" id="UP000092482"/>
    </source>
</evidence>
<keyword evidence="2 5" id="KW-0812">Transmembrane</keyword>
<feature type="transmembrane region" description="Helical" evidence="5">
    <location>
        <begin position="95"/>
        <end position="116"/>
    </location>
</feature>